<keyword evidence="1" id="KW-0812">Transmembrane</keyword>
<name>M0DJ67_9EURY</name>
<dbReference type="AlphaFoldDB" id="M0DJ67"/>
<keyword evidence="1" id="KW-0472">Membrane</keyword>
<accession>M0DJ67</accession>
<evidence type="ECO:0000313" key="3">
    <source>
        <dbReference type="Proteomes" id="UP000011523"/>
    </source>
</evidence>
<comment type="caution">
    <text evidence="2">The sequence shown here is derived from an EMBL/GenBank/DDBJ whole genome shotgun (WGS) entry which is preliminary data.</text>
</comment>
<proteinExistence type="predicted"/>
<dbReference type="RefSeq" id="WP_006630046.1">
    <property type="nucleotide sequence ID" value="NZ_AOJD01000061.1"/>
</dbReference>
<dbReference type="Proteomes" id="UP000011523">
    <property type="component" value="Unassembled WGS sequence"/>
</dbReference>
<evidence type="ECO:0000313" key="2">
    <source>
        <dbReference type="EMBL" id="ELZ35521.1"/>
    </source>
</evidence>
<sequence length="76" mass="7754">MYTKSERLLFGLALAALLTTIGAEFLGSQSLVAVGVGVFALAVVALFGVMSVVLAVSVARDPDLNAHGPAAADRPR</sequence>
<dbReference type="EMBL" id="AOJD01000061">
    <property type="protein sequence ID" value="ELZ35521.1"/>
    <property type="molecule type" value="Genomic_DNA"/>
</dbReference>
<feature type="transmembrane region" description="Helical" evidence="1">
    <location>
        <begin position="32"/>
        <end position="56"/>
    </location>
</feature>
<keyword evidence="3" id="KW-1185">Reference proteome</keyword>
<reference evidence="2 3" key="1">
    <citation type="journal article" date="2014" name="PLoS Genet.">
        <title>Phylogenetically driven sequencing of extremely halophilic archaea reveals strategies for static and dynamic osmo-response.</title>
        <authorList>
            <person name="Becker E.A."/>
            <person name="Seitzer P.M."/>
            <person name="Tritt A."/>
            <person name="Larsen D."/>
            <person name="Krusor M."/>
            <person name="Yao A.I."/>
            <person name="Wu D."/>
            <person name="Madern D."/>
            <person name="Eisen J.A."/>
            <person name="Darling A.E."/>
            <person name="Facciotti M.T."/>
        </authorList>
    </citation>
    <scope>NUCLEOTIDE SEQUENCE [LARGE SCALE GENOMIC DNA]</scope>
    <source>
        <strain evidence="2 3">DSM 14210</strain>
    </source>
</reference>
<keyword evidence="1" id="KW-1133">Transmembrane helix</keyword>
<protein>
    <submittedName>
        <fullName evidence="2">Uncharacterized protein</fullName>
    </submittedName>
</protein>
<dbReference type="PATRIC" id="fig|1227485.3.peg.2343"/>
<gene>
    <name evidence="2" type="ORF">C472_11961</name>
</gene>
<organism evidence="2 3">
    <name type="scientific">Halorubrum tebenquichense DSM 14210</name>
    <dbReference type="NCBI Taxonomy" id="1227485"/>
    <lineage>
        <taxon>Archaea</taxon>
        <taxon>Methanobacteriati</taxon>
        <taxon>Methanobacteriota</taxon>
        <taxon>Stenosarchaea group</taxon>
        <taxon>Halobacteria</taxon>
        <taxon>Halobacteriales</taxon>
        <taxon>Haloferacaceae</taxon>
        <taxon>Halorubrum</taxon>
    </lineage>
</organism>
<evidence type="ECO:0000256" key="1">
    <source>
        <dbReference type="SAM" id="Phobius"/>
    </source>
</evidence>